<gene>
    <name evidence="1" type="ORF">NCTC12965_05221</name>
</gene>
<reference evidence="1" key="1">
    <citation type="submission" date="2019-05" db="EMBL/GenBank/DDBJ databases">
        <authorList>
            <consortium name="Pathogen Informatics"/>
        </authorList>
    </citation>
    <scope>NUCLEOTIDE SEQUENCE [LARGE SCALE GENOMIC DNA]</scope>
    <source>
        <strain evidence="1">NCTC12965</strain>
    </source>
</reference>
<evidence type="ECO:0000313" key="1">
    <source>
        <dbReference type="EMBL" id="VTR45299.1"/>
    </source>
</evidence>
<name>A0A4U9VIJ4_SERFO</name>
<organism evidence="1">
    <name type="scientific">Serratia fonticola</name>
    <dbReference type="NCBI Taxonomy" id="47917"/>
    <lineage>
        <taxon>Bacteria</taxon>
        <taxon>Pseudomonadati</taxon>
        <taxon>Pseudomonadota</taxon>
        <taxon>Gammaproteobacteria</taxon>
        <taxon>Enterobacterales</taxon>
        <taxon>Yersiniaceae</taxon>
        <taxon>Serratia</taxon>
    </lineage>
</organism>
<protein>
    <submittedName>
        <fullName evidence="1">Uncharacterized protein</fullName>
    </submittedName>
</protein>
<dbReference type="AlphaFoldDB" id="A0A4U9VIJ4"/>
<proteinExistence type="predicted"/>
<sequence length="125" mass="14808">MTSIERICRDLGLPCGDEFTQDWTYELPEEFRTEEYLNKYILTYSNDNYSESERDLLMQLILDVTNDCLSMGMDTNNEVIVKALDLLSNNHQKHFQLIEYWALDGEPLEDCFALTYKAREIKNKY</sequence>
<dbReference type="EMBL" id="CABEEZ010000113">
    <property type="protein sequence ID" value="VTR45299.1"/>
    <property type="molecule type" value="Genomic_DNA"/>
</dbReference>
<accession>A0A4U9VIJ4</accession>